<dbReference type="Gene3D" id="3.30.2070.10">
    <property type="entry name" value="Formate dehydrogenase/DMSO reductase"/>
    <property type="match status" value="1"/>
</dbReference>
<evidence type="ECO:0000256" key="4">
    <source>
        <dbReference type="ARBA" id="ARBA00022723"/>
    </source>
</evidence>
<dbReference type="GO" id="GO:0043546">
    <property type="term" value="F:molybdopterin cofactor binding"/>
    <property type="evidence" value="ECO:0007669"/>
    <property type="project" value="InterPro"/>
</dbReference>
<dbReference type="Pfam" id="PF00384">
    <property type="entry name" value="Molybdopterin"/>
    <property type="match status" value="1"/>
</dbReference>
<accession>D1C5M2</accession>
<protein>
    <submittedName>
        <fullName evidence="9">Molybdopterin oxidoreductase</fullName>
    </submittedName>
</protein>
<dbReference type="Gene3D" id="3.40.228.10">
    <property type="entry name" value="Dimethylsulfoxide Reductase, domain 2"/>
    <property type="match status" value="1"/>
</dbReference>
<evidence type="ECO:0000313" key="9">
    <source>
        <dbReference type="EMBL" id="ACZ37538.1"/>
    </source>
</evidence>
<evidence type="ECO:0000256" key="6">
    <source>
        <dbReference type="ARBA" id="ARBA00023004"/>
    </source>
</evidence>
<keyword evidence="7" id="KW-0411">Iron-sulfur</keyword>
<dbReference type="AlphaFoldDB" id="D1C5M2"/>
<dbReference type="PROSITE" id="PS00490">
    <property type="entry name" value="MOLYBDOPTERIN_PROK_2"/>
    <property type="match status" value="1"/>
</dbReference>
<dbReference type="InParanoid" id="D1C5M2"/>
<dbReference type="PROSITE" id="PS51669">
    <property type="entry name" value="4FE4S_MOW_BIS_MGD"/>
    <property type="match status" value="1"/>
</dbReference>
<dbReference type="CDD" id="cd02766">
    <property type="entry name" value="MopB_3"/>
    <property type="match status" value="1"/>
</dbReference>
<dbReference type="KEGG" id="sti:Sthe_0099"/>
<evidence type="ECO:0000259" key="8">
    <source>
        <dbReference type="PROSITE" id="PS51669"/>
    </source>
</evidence>
<dbReference type="GO" id="GO:0051536">
    <property type="term" value="F:iron-sulfur cluster binding"/>
    <property type="evidence" value="ECO:0007669"/>
    <property type="project" value="UniProtKB-KW"/>
</dbReference>
<dbReference type="InterPro" id="IPR009010">
    <property type="entry name" value="Asp_de-COase-like_dom_sf"/>
</dbReference>
<keyword evidence="6" id="KW-0408">Iron</keyword>
<feature type="domain" description="4Fe-4S Mo/W bis-MGD-type" evidence="8">
    <location>
        <begin position="9"/>
        <end position="66"/>
    </location>
</feature>
<evidence type="ECO:0000256" key="2">
    <source>
        <dbReference type="ARBA" id="ARBA00010312"/>
    </source>
</evidence>
<dbReference type="SUPFAM" id="SSF50692">
    <property type="entry name" value="ADC-like"/>
    <property type="match status" value="1"/>
</dbReference>
<dbReference type="HOGENOM" id="CLU_000422_13_3_0"/>
<sequence>MPATTDDRALVVRGACPHDCPDTCATLTTVRDGRAILFQADPEHPITQGWLCAKVRPYLDRVYHPDRLLYPLRRVGPKGSGQWERISWDEAIAEITSRWKAIIAEYGAAAILPYSYSGTLGLVQNSVTATRLWYRMGASGLERSICGAAAETAIQMTYGARWAPAMADVEHSKLILIWGHNPASTSPHFMPFLRRAQRKGTRVVVIDPRRTRTARSADLHLRPRPATDGALALGMMHVIFRDGLHDEAWLEAHTVGWRDLRDRVAEYPPERVAAITGLPAEQIIELARDFATTKPAMLKFSDGVQRHGNGGQTSRALACLPAVAGQVGLRGGGLFYSTSDYVSWDGEAVSHASECPPVPRIVNMNRLGAALQGEVTDPPIMALYVFCANPAASTPDRGAILAGLQREDLFTVVHELFMTDTAQYADIVLPATSQLEHVDLHKGYGHRFLQYNHAAIPPLGEAKSDWDVMRLLAAAMGYDEPWLKQSADEVIAEILDATRARNPWLEGITLERLQREGTVPIGAEVANLVPFADGRFPTPSGKLELRCDALAAEGLDPLPDWTPPAEFADRAWDDPSDRRLVLISGAAHHFVSSSLANVPKLAALEGTPYVEINPEDAAARGIADGDDVVVENARGWCRLRAVVTDDVPPGVAVSPKGFWGIHSPEGRNINNTTSAALADLAGQSTFHSNLVEIRPAATAASDATVHPAAAPAGES</sequence>
<dbReference type="Gene3D" id="3.40.50.740">
    <property type="match status" value="1"/>
</dbReference>
<dbReference type="SMART" id="SM00926">
    <property type="entry name" value="Molybdop_Fe4S4"/>
    <property type="match status" value="1"/>
</dbReference>
<evidence type="ECO:0000313" key="10">
    <source>
        <dbReference type="Proteomes" id="UP000002027"/>
    </source>
</evidence>
<dbReference type="Pfam" id="PF01568">
    <property type="entry name" value="Molydop_binding"/>
    <property type="match status" value="1"/>
</dbReference>
<dbReference type="STRING" id="479434.Sthe_0099"/>
<dbReference type="InterPro" id="IPR006655">
    <property type="entry name" value="Mopterin_OxRdtase_prok_CS"/>
</dbReference>
<dbReference type="Gene3D" id="2.20.25.90">
    <property type="entry name" value="ADC-like domains"/>
    <property type="match status" value="1"/>
</dbReference>
<dbReference type="InterPro" id="IPR037920">
    <property type="entry name" value="YoaE_C"/>
</dbReference>
<dbReference type="InterPro" id="IPR006656">
    <property type="entry name" value="Mopterin_OxRdtase"/>
</dbReference>
<reference evidence="10" key="1">
    <citation type="submission" date="2009-11" db="EMBL/GenBank/DDBJ databases">
        <title>The complete chromosome 1 of Sphaerobacter thermophilus DSM 20745.</title>
        <authorList>
            <person name="Lucas S."/>
            <person name="Copeland A."/>
            <person name="Lapidus A."/>
            <person name="Glavina del Rio T."/>
            <person name="Dalin E."/>
            <person name="Tice H."/>
            <person name="Bruce D."/>
            <person name="Goodwin L."/>
            <person name="Pitluck S."/>
            <person name="Kyrpides N."/>
            <person name="Mavromatis K."/>
            <person name="Ivanova N."/>
            <person name="Mikhailova N."/>
            <person name="LaButti K.M."/>
            <person name="Clum A."/>
            <person name="Sun H.I."/>
            <person name="Brettin T."/>
            <person name="Detter J.C."/>
            <person name="Han C."/>
            <person name="Larimer F."/>
            <person name="Land M."/>
            <person name="Hauser L."/>
            <person name="Markowitz V."/>
            <person name="Cheng J.F."/>
            <person name="Hugenholtz P."/>
            <person name="Woyke T."/>
            <person name="Wu D."/>
            <person name="Steenblock K."/>
            <person name="Schneider S."/>
            <person name="Pukall R."/>
            <person name="Goeker M."/>
            <person name="Klenk H.P."/>
            <person name="Eisen J.A."/>
        </authorList>
    </citation>
    <scope>NUCLEOTIDE SEQUENCE [LARGE SCALE GENOMIC DNA]</scope>
    <source>
        <strain evidence="10">ATCC 49802 / DSM 20745 / S 6022</strain>
    </source>
</reference>
<dbReference type="InterPro" id="IPR050612">
    <property type="entry name" value="Prok_Mopterin_Oxidored"/>
</dbReference>
<dbReference type="EMBL" id="CP001823">
    <property type="protein sequence ID" value="ACZ37538.1"/>
    <property type="molecule type" value="Genomic_DNA"/>
</dbReference>
<dbReference type="GO" id="GO:0016491">
    <property type="term" value="F:oxidoreductase activity"/>
    <property type="evidence" value="ECO:0007669"/>
    <property type="project" value="UniProtKB-KW"/>
</dbReference>
<keyword evidence="4" id="KW-0479">Metal-binding</keyword>
<comment type="cofactor">
    <cofactor evidence="1">
        <name>Mo-bis(molybdopterin guanine dinucleotide)</name>
        <dbReference type="ChEBI" id="CHEBI:60539"/>
    </cofactor>
</comment>
<evidence type="ECO:0000256" key="1">
    <source>
        <dbReference type="ARBA" id="ARBA00001942"/>
    </source>
</evidence>
<dbReference type="OrthoDB" id="9805142at2"/>
<proteinExistence type="inferred from homology"/>
<dbReference type="eggNOG" id="COG0243">
    <property type="taxonomic scope" value="Bacteria"/>
</dbReference>
<evidence type="ECO:0000256" key="7">
    <source>
        <dbReference type="ARBA" id="ARBA00023014"/>
    </source>
</evidence>
<evidence type="ECO:0000256" key="3">
    <source>
        <dbReference type="ARBA" id="ARBA00022505"/>
    </source>
</evidence>
<dbReference type="FunCoup" id="D1C5M2">
    <property type="interactions" value="32"/>
</dbReference>
<dbReference type="RefSeq" id="WP_012870587.1">
    <property type="nucleotide sequence ID" value="NC_013523.1"/>
</dbReference>
<dbReference type="PROSITE" id="PS00932">
    <property type="entry name" value="MOLYBDOPTERIN_PROK_3"/>
    <property type="match status" value="1"/>
</dbReference>
<reference evidence="9 10" key="2">
    <citation type="journal article" date="2010" name="Stand. Genomic Sci.">
        <title>Complete genome sequence of Desulfohalobium retbaense type strain (HR(100)).</title>
        <authorList>
            <person name="Spring S."/>
            <person name="Nolan M."/>
            <person name="Lapidus A."/>
            <person name="Glavina Del Rio T."/>
            <person name="Copeland A."/>
            <person name="Tice H."/>
            <person name="Cheng J.F."/>
            <person name="Lucas S."/>
            <person name="Land M."/>
            <person name="Chen F."/>
            <person name="Bruce D."/>
            <person name="Goodwin L."/>
            <person name="Pitluck S."/>
            <person name="Ivanova N."/>
            <person name="Mavromatis K."/>
            <person name="Mikhailova N."/>
            <person name="Pati A."/>
            <person name="Chen A."/>
            <person name="Palaniappan K."/>
            <person name="Hauser L."/>
            <person name="Chang Y.J."/>
            <person name="Jeffries C.D."/>
            <person name="Munk C."/>
            <person name="Kiss H."/>
            <person name="Chain P."/>
            <person name="Han C."/>
            <person name="Brettin T."/>
            <person name="Detter J.C."/>
            <person name="Schuler E."/>
            <person name="Goker M."/>
            <person name="Rohde M."/>
            <person name="Bristow J."/>
            <person name="Eisen J.A."/>
            <person name="Markowitz V."/>
            <person name="Hugenholtz P."/>
            <person name="Kyrpides N.C."/>
            <person name="Klenk H.P."/>
        </authorList>
    </citation>
    <scope>NUCLEOTIDE SEQUENCE [LARGE SCALE GENOMIC DNA]</scope>
    <source>
        <strain evidence="10">ATCC 49802 / DSM 20745 / S 6022</strain>
    </source>
</reference>
<dbReference type="Gene3D" id="2.40.40.20">
    <property type="match status" value="1"/>
</dbReference>
<keyword evidence="3" id="KW-0500">Molybdenum</keyword>
<comment type="similarity">
    <text evidence="2">Belongs to the prokaryotic molybdopterin-containing oxidoreductase family.</text>
</comment>
<keyword evidence="10" id="KW-1185">Reference proteome</keyword>
<evidence type="ECO:0000256" key="5">
    <source>
        <dbReference type="ARBA" id="ARBA00023002"/>
    </source>
</evidence>
<dbReference type="InterPro" id="IPR006657">
    <property type="entry name" value="MoPterin_dinucl-bd_dom"/>
</dbReference>
<keyword evidence="5" id="KW-0560">Oxidoreductase</keyword>
<name>D1C5M2_SPHTD</name>
<dbReference type="PANTHER" id="PTHR43742">
    <property type="entry name" value="TRIMETHYLAMINE-N-OXIDE REDUCTASE"/>
    <property type="match status" value="1"/>
</dbReference>
<dbReference type="CDD" id="cd02786">
    <property type="entry name" value="MopB_CT_3"/>
    <property type="match status" value="1"/>
</dbReference>
<dbReference type="SUPFAM" id="SSF53706">
    <property type="entry name" value="Formate dehydrogenase/DMSO reductase, domains 1-3"/>
    <property type="match status" value="1"/>
</dbReference>
<dbReference type="Pfam" id="PF04879">
    <property type="entry name" value="Molybdop_Fe4S4"/>
    <property type="match status" value="1"/>
</dbReference>
<dbReference type="InterPro" id="IPR006963">
    <property type="entry name" value="Mopterin_OxRdtase_4Fe-4S_dom"/>
</dbReference>
<organism evidence="9 10">
    <name type="scientific">Sphaerobacter thermophilus (strain ATCC 49802 / DSM 20745 / KCCM 41009 / NCIMB 13125 / S 6022)</name>
    <dbReference type="NCBI Taxonomy" id="479434"/>
    <lineage>
        <taxon>Bacteria</taxon>
        <taxon>Pseudomonadati</taxon>
        <taxon>Thermomicrobiota</taxon>
        <taxon>Thermomicrobia</taxon>
        <taxon>Sphaerobacterales</taxon>
        <taxon>Sphaerobacterineae</taxon>
        <taxon>Sphaerobacteraceae</taxon>
        <taxon>Sphaerobacter</taxon>
    </lineage>
</organism>
<dbReference type="PANTHER" id="PTHR43742:SF6">
    <property type="entry name" value="OXIDOREDUCTASE YYAE-RELATED"/>
    <property type="match status" value="1"/>
</dbReference>
<dbReference type="GO" id="GO:0046872">
    <property type="term" value="F:metal ion binding"/>
    <property type="evidence" value="ECO:0007669"/>
    <property type="project" value="UniProtKB-KW"/>
</dbReference>
<dbReference type="Proteomes" id="UP000002027">
    <property type="component" value="Chromosome 1"/>
</dbReference>
<gene>
    <name evidence="9" type="ordered locus">Sthe_0099</name>
</gene>